<dbReference type="InterPro" id="IPR015632">
    <property type="entry name" value="CD2"/>
</dbReference>
<evidence type="ECO:0000256" key="4">
    <source>
        <dbReference type="ARBA" id="ARBA00022729"/>
    </source>
</evidence>
<dbReference type="PANTHER" id="PTHR12080:SF54">
    <property type="entry name" value="T-CELL SURFACE ANTIGEN CD2"/>
    <property type="match status" value="1"/>
</dbReference>
<keyword evidence="11" id="KW-0393">Immunoglobulin domain</keyword>
<dbReference type="InterPro" id="IPR036179">
    <property type="entry name" value="Ig-like_dom_sf"/>
</dbReference>
<dbReference type="Proteomes" id="UP000694863">
    <property type="component" value="Unplaced"/>
</dbReference>
<keyword evidence="5" id="KW-0677">Repeat</keyword>
<keyword evidence="8 13" id="KW-0472">Membrane</keyword>
<dbReference type="PRINTS" id="PR01870">
    <property type="entry name" value="CD2ANTIGEN"/>
</dbReference>
<dbReference type="SUPFAM" id="SSF48726">
    <property type="entry name" value="Immunoglobulin"/>
    <property type="match status" value="2"/>
</dbReference>
<sequence>MHLPCNILASVLLLCNWVTKGMASEMLKDTLGILDHDVTLDFPGLKMDTSISDIRWYKGETKTRIALLKDQKRTSQKEYELLQNGSLRIKNLTADFNDIYKVEAYDANGKNLMESKIRLTVLERVSVPVISWNCVNRTLTCKVMKGSEPELQLLQNGTVVKRKDQQKVITFVWRRNQDTSFTCTASNKVSSETSVADISCTEKDLNLYLIITIIGGGVLLFLLLALLIFCIGKKKKLRSRGVDEELEIRTHRGAPEERVRKPPQTPGSASKMTAASQPPPPPGHRPQAPSHRPRPPGHRIQHQTPKKSSPLPPGTQVHQHKGPPLPRPRVQQKLPPGAAGN</sequence>
<feature type="compositionally biased region" description="Basic residues" evidence="12">
    <location>
        <begin position="291"/>
        <end position="305"/>
    </location>
</feature>
<evidence type="ECO:0000256" key="2">
    <source>
        <dbReference type="ARBA" id="ARBA00022475"/>
    </source>
</evidence>
<feature type="transmembrane region" description="Helical" evidence="13">
    <location>
        <begin position="207"/>
        <end position="231"/>
    </location>
</feature>
<feature type="domain" description="Immunoglobulin C2-set" evidence="15">
    <location>
        <begin position="130"/>
        <end position="202"/>
    </location>
</feature>
<keyword evidence="3 13" id="KW-0812">Transmembrane</keyword>
<evidence type="ECO:0000256" key="9">
    <source>
        <dbReference type="ARBA" id="ARBA00023157"/>
    </source>
</evidence>
<dbReference type="GeneID" id="101641261"/>
<evidence type="ECO:0000256" key="12">
    <source>
        <dbReference type="SAM" id="MobiDB-lite"/>
    </source>
</evidence>
<feature type="signal peptide" evidence="14">
    <location>
        <begin position="1"/>
        <end position="23"/>
    </location>
</feature>
<name>A0ABM0J4Z3_ECHTE</name>
<evidence type="ECO:0000259" key="15">
    <source>
        <dbReference type="Pfam" id="PF05790"/>
    </source>
</evidence>
<feature type="region of interest" description="Disordered" evidence="12">
    <location>
        <begin position="240"/>
        <end position="341"/>
    </location>
</feature>
<evidence type="ECO:0000256" key="14">
    <source>
        <dbReference type="SAM" id="SignalP"/>
    </source>
</evidence>
<evidence type="ECO:0000256" key="10">
    <source>
        <dbReference type="ARBA" id="ARBA00023180"/>
    </source>
</evidence>
<organism evidence="16 17">
    <name type="scientific">Echinops telfairi</name>
    <name type="common">Lesser hedgehog tenrec</name>
    <dbReference type="NCBI Taxonomy" id="9371"/>
    <lineage>
        <taxon>Eukaryota</taxon>
        <taxon>Metazoa</taxon>
        <taxon>Chordata</taxon>
        <taxon>Craniata</taxon>
        <taxon>Vertebrata</taxon>
        <taxon>Euteleostomi</taxon>
        <taxon>Mammalia</taxon>
        <taxon>Eutheria</taxon>
        <taxon>Afrotheria</taxon>
        <taxon>Tenrecidae</taxon>
        <taxon>Tenrecinae</taxon>
        <taxon>Echinops</taxon>
    </lineage>
</organism>
<evidence type="ECO:0000256" key="11">
    <source>
        <dbReference type="ARBA" id="ARBA00023319"/>
    </source>
</evidence>
<keyword evidence="10" id="KW-0325">Glycoprotein</keyword>
<gene>
    <name evidence="17" type="primary">CD2</name>
</gene>
<evidence type="ECO:0000256" key="8">
    <source>
        <dbReference type="ARBA" id="ARBA00023136"/>
    </source>
</evidence>
<proteinExistence type="predicted"/>
<protein>
    <submittedName>
        <fullName evidence="17">T-cell surface antigen CD2</fullName>
    </submittedName>
</protein>
<feature type="compositionally biased region" description="Basic and acidic residues" evidence="12">
    <location>
        <begin position="240"/>
        <end position="260"/>
    </location>
</feature>
<evidence type="ECO:0000313" key="17">
    <source>
        <dbReference type="RefSeq" id="XP_004714939.1"/>
    </source>
</evidence>
<evidence type="ECO:0000256" key="6">
    <source>
        <dbReference type="ARBA" id="ARBA00022889"/>
    </source>
</evidence>
<evidence type="ECO:0000256" key="1">
    <source>
        <dbReference type="ARBA" id="ARBA00004251"/>
    </source>
</evidence>
<evidence type="ECO:0000256" key="5">
    <source>
        <dbReference type="ARBA" id="ARBA00022737"/>
    </source>
</evidence>
<comment type="subcellular location">
    <subcellularLocation>
        <location evidence="1">Cell membrane</location>
        <topology evidence="1">Single-pass type I membrane protein</topology>
    </subcellularLocation>
</comment>
<accession>A0ABM0J4Z3</accession>
<keyword evidence="4 14" id="KW-0732">Signal</keyword>
<dbReference type="Pfam" id="PF05790">
    <property type="entry name" value="C2-set"/>
    <property type="match status" value="1"/>
</dbReference>
<evidence type="ECO:0000256" key="3">
    <source>
        <dbReference type="ARBA" id="ARBA00022692"/>
    </source>
</evidence>
<dbReference type="InterPro" id="IPR008424">
    <property type="entry name" value="Ig_C2-set"/>
</dbReference>
<keyword evidence="9" id="KW-1015">Disulfide bond</keyword>
<dbReference type="PANTHER" id="PTHR12080">
    <property type="entry name" value="SIGNALING LYMPHOCYTIC ACTIVATION MOLECULE"/>
    <property type="match status" value="1"/>
</dbReference>
<dbReference type="InterPro" id="IPR013783">
    <property type="entry name" value="Ig-like_fold"/>
</dbReference>
<feature type="chain" id="PRO_5046650555" evidence="14">
    <location>
        <begin position="24"/>
        <end position="341"/>
    </location>
</feature>
<keyword evidence="7 13" id="KW-1133">Transmembrane helix</keyword>
<evidence type="ECO:0000256" key="13">
    <source>
        <dbReference type="SAM" id="Phobius"/>
    </source>
</evidence>
<evidence type="ECO:0000313" key="16">
    <source>
        <dbReference type="Proteomes" id="UP000694863"/>
    </source>
</evidence>
<dbReference type="InterPro" id="IPR015631">
    <property type="entry name" value="CD2/SLAM_rcpt"/>
</dbReference>
<keyword evidence="2" id="KW-1003">Cell membrane</keyword>
<keyword evidence="6" id="KW-0130">Cell adhesion</keyword>
<keyword evidence="16" id="KW-1185">Reference proteome</keyword>
<dbReference type="RefSeq" id="XP_004714939.1">
    <property type="nucleotide sequence ID" value="XM_004714882.2"/>
</dbReference>
<dbReference type="Gene3D" id="2.60.40.10">
    <property type="entry name" value="Immunoglobulins"/>
    <property type="match status" value="2"/>
</dbReference>
<evidence type="ECO:0000256" key="7">
    <source>
        <dbReference type="ARBA" id="ARBA00022989"/>
    </source>
</evidence>
<reference evidence="17" key="1">
    <citation type="submission" date="2025-08" db="UniProtKB">
        <authorList>
            <consortium name="RefSeq"/>
        </authorList>
    </citation>
    <scope>IDENTIFICATION</scope>
</reference>